<organism evidence="1">
    <name type="scientific">Kribbella sp. HUAS MG21</name>
    <dbReference type="NCBI Taxonomy" id="3160966"/>
    <lineage>
        <taxon>Bacteria</taxon>
        <taxon>Bacillati</taxon>
        <taxon>Actinomycetota</taxon>
        <taxon>Actinomycetes</taxon>
        <taxon>Propionibacteriales</taxon>
        <taxon>Kribbellaceae</taxon>
        <taxon>Kribbella</taxon>
    </lineage>
</organism>
<dbReference type="EMBL" id="CP158165">
    <property type="protein sequence ID" value="XBV26755.1"/>
    <property type="molecule type" value="Genomic_DNA"/>
</dbReference>
<gene>
    <name evidence="1" type="ORF">ABN611_10100</name>
</gene>
<name>A0AAU7TIK5_9ACTN</name>
<dbReference type="RefSeq" id="WP_350279550.1">
    <property type="nucleotide sequence ID" value="NZ_CP158165.1"/>
</dbReference>
<dbReference type="AlphaFoldDB" id="A0AAU7TIK5"/>
<sequence length="139" mass="14956">MNYDEFDAEYRRVLGVADELHTDVLARGIERLRVLADGLANVAERRKADNGIAMLEDILGYDEQPAASPAMAEAERAHTLASADGGTDEERIARAEAGMAEIARIAQTADPSQRTGILALNESLHMLILALRSDVPGNG</sequence>
<proteinExistence type="predicted"/>
<protein>
    <submittedName>
        <fullName evidence="1">Uncharacterized protein</fullName>
    </submittedName>
</protein>
<evidence type="ECO:0000313" key="1">
    <source>
        <dbReference type="EMBL" id="XBV26755.1"/>
    </source>
</evidence>
<accession>A0AAU7TIK5</accession>
<reference evidence="1" key="1">
    <citation type="submission" date="2024-06" db="EMBL/GenBank/DDBJ databases">
        <title>Kribbella sp. strain HUAS MG21 genome sequences.</title>
        <authorList>
            <person name="Mo P."/>
        </authorList>
    </citation>
    <scope>NUCLEOTIDE SEQUENCE</scope>
    <source>
        <strain evidence="1">HUAS MG21</strain>
    </source>
</reference>